<keyword evidence="1" id="KW-0315">Glutamine amidotransferase</keyword>
<dbReference type="Pfam" id="PF00117">
    <property type="entry name" value="GATase"/>
    <property type="match status" value="1"/>
</dbReference>
<dbReference type="OrthoDB" id="9786812at2"/>
<dbReference type="SUPFAM" id="SSF52317">
    <property type="entry name" value="Class I glutamine amidotransferase-like"/>
    <property type="match status" value="1"/>
</dbReference>
<comment type="caution">
    <text evidence="4">The sequence shown here is derived from an EMBL/GenBank/DDBJ whole genome shotgun (WGS) entry which is preliminary data.</text>
</comment>
<feature type="domain" description="Glutamine amidotransferase" evidence="3">
    <location>
        <begin position="4"/>
        <end position="223"/>
    </location>
</feature>
<keyword evidence="5" id="KW-1185">Reference proteome</keyword>
<sequence length="225" mass="25075">MKILVFDNYDSFTYNLVHLVEKILHQKVEVHRNDQLPLEKVKDYDKIILSPGPGIPEEAGLLLPLIKEYAASKSILGVCLGHQAIGQAFGGKLVNLSTVYHGVATPIQLTGRKPENGKGESANVKRKPATANRQPATATEIEQVPTAIKNSLFEGLPNEFEVGRYHSWVVSEEGFPEELEITARDANNFIMALQHRQYDVQGVQFHPESVLTPKGEDILRNWLKA</sequence>
<dbReference type="EMBL" id="LWBP01000078">
    <property type="protein sequence ID" value="OQP65118.1"/>
    <property type="molecule type" value="Genomic_DNA"/>
</dbReference>
<dbReference type="InterPro" id="IPR017926">
    <property type="entry name" value="GATASE"/>
</dbReference>
<dbReference type="InterPro" id="IPR029062">
    <property type="entry name" value="Class_I_gatase-like"/>
</dbReference>
<accession>A0A1V9G3M8</accession>
<feature type="region of interest" description="Disordered" evidence="2">
    <location>
        <begin position="110"/>
        <end position="133"/>
    </location>
</feature>
<dbReference type="AlphaFoldDB" id="A0A1V9G3M8"/>
<dbReference type="PANTHER" id="PTHR43418">
    <property type="entry name" value="MULTIFUNCTIONAL TRYPTOPHAN BIOSYNTHESIS PROTEIN-RELATED"/>
    <property type="match status" value="1"/>
</dbReference>
<dbReference type="PRINTS" id="PR00099">
    <property type="entry name" value="CPSGATASE"/>
</dbReference>
<dbReference type="InterPro" id="IPR050472">
    <property type="entry name" value="Anth_synth/Amidotransfase"/>
</dbReference>
<dbReference type="PROSITE" id="PS51273">
    <property type="entry name" value="GATASE_TYPE_1"/>
    <property type="match status" value="1"/>
</dbReference>
<dbReference type="Gene3D" id="3.40.50.880">
    <property type="match status" value="1"/>
</dbReference>
<protein>
    <submittedName>
        <fullName evidence="4">Aminodeoxychorismate/anthranilate synthase component II</fullName>
    </submittedName>
</protein>
<evidence type="ECO:0000313" key="5">
    <source>
        <dbReference type="Proteomes" id="UP000192276"/>
    </source>
</evidence>
<dbReference type="PRINTS" id="PR00096">
    <property type="entry name" value="GATASE"/>
</dbReference>
<gene>
    <name evidence="4" type="ORF">A4R26_15565</name>
</gene>
<dbReference type="STRING" id="550983.A4R26_15565"/>
<dbReference type="RefSeq" id="WP_081163446.1">
    <property type="nucleotide sequence ID" value="NZ_LWBP01000078.1"/>
</dbReference>
<dbReference type="CDD" id="cd01743">
    <property type="entry name" value="GATase1_Anthranilate_Synthase"/>
    <property type="match status" value="1"/>
</dbReference>
<evidence type="ECO:0000313" key="4">
    <source>
        <dbReference type="EMBL" id="OQP65118.1"/>
    </source>
</evidence>
<dbReference type="PRINTS" id="PR00097">
    <property type="entry name" value="ANTSNTHASEII"/>
</dbReference>
<reference evidence="5" key="1">
    <citation type="submission" date="2016-04" db="EMBL/GenBank/DDBJ databases">
        <authorList>
            <person name="Chen L."/>
            <person name="Zhuang W."/>
            <person name="Wang G."/>
        </authorList>
    </citation>
    <scope>NUCLEOTIDE SEQUENCE [LARGE SCALE GENOMIC DNA]</scope>
    <source>
        <strain evidence="5">208</strain>
    </source>
</reference>
<dbReference type="GO" id="GO:0004049">
    <property type="term" value="F:anthranilate synthase activity"/>
    <property type="evidence" value="ECO:0007669"/>
    <property type="project" value="TreeGrafter"/>
</dbReference>
<proteinExistence type="predicted"/>
<evidence type="ECO:0000256" key="1">
    <source>
        <dbReference type="ARBA" id="ARBA00022962"/>
    </source>
</evidence>
<dbReference type="Proteomes" id="UP000192276">
    <property type="component" value="Unassembled WGS sequence"/>
</dbReference>
<evidence type="ECO:0000256" key="2">
    <source>
        <dbReference type="SAM" id="MobiDB-lite"/>
    </source>
</evidence>
<evidence type="ECO:0000259" key="3">
    <source>
        <dbReference type="Pfam" id="PF00117"/>
    </source>
</evidence>
<dbReference type="PANTHER" id="PTHR43418:SF4">
    <property type="entry name" value="MULTIFUNCTIONAL TRYPTOPHAN BIOSYNTHESIS PROTEIN"/>
    <property type="match status" value="1"/>
</dbReference>
<organism evidence="4 5">
    <name type="scientific">Niastella populi</name>
    <dbReference type="NCBI Taxonomy" id="550983"/>
    <lineage>
        <taxon>Bacteria</taxon>
        <taxon>Pseudomonadati</taxon>
        <taxon>Bacteroidota</taxon>
        <taxon>Chitinophagia</taxon>
        <taxon>Chitinophagales</taxon>
        <taxon>Chitinophagaceae</taxon>
        <taxon>Niastella</taxon>
    </lineage>
</organism>
<dbReference type="GO" id="GO:0000162">
    <property type="term" value="P:L-tryptophan biosynthetic process"/>
    <property type="evidence" value="ECO:0007669"/>
    <property type="project" value="TreeGrafter"/>
</dbReference>
<dbReference type="InterPro" id="IPR006221">
    <property type="entry name" value="TrpG/PapA_dom"/>
</dbReference>
<name>A0A1V9G3M8_9BACT</name>
<dbReference type="GO" id="GO:0005829">
    <property type="term" value="C:cytosol"/>
    <property type="evidence" value="ECO:0007669"/>
    <property type="project" value="TreeGrafter"/>
</dbReference>